<dbReference type="EMBL" id="KU647627">
    <property type="protein sequence ID" value="AMM44343.1"/>
    <property type="molecule type" value="Genomic_DNA"/>
</dbReference>
<sequence length="95" mass="10920">MRYGVTTDYDYSAEHKRKKLDVWSGPWFHTWEAVGLSLPSGKGYMLTTYNGDKVRVECPAPRDEKNWEEVDAAIQKALNEHHETRGAKQIGNHES</sequence>
<dbReference type="Proteomes" id="UP000203585">
    <property type="component" value="Segment"/>
</dbReference>
<evidence type="ECO:0000313" key="2">
    <source>
        <dbReference type="Proteomes" id="UP000203585"/>
    </source>
</evidence>
<name>A0A140G6Q8_9CAUD</name>
<dbReference type="RefSeq" id="YP_009303365.1">
    <property type="nucleotide sequence ID" value="NC_031254.1"/>
</dbReference>
<evidence type="ECO:0000313" key="1">
    <source>
        <dbReference type="EMBL" id="AMM44343.1"/>
    </source>
</evidence>
<dbReference type="KEGG" id="vg:29123010"/>
<reference evidence="1 2" key="1">
    <citation type="submission" date="2016-02" db="EMBL/GenBank/DDBJ databases">
        <authorList>
            <person name="Blasi C.J."/>
            <person name="DeRuff K.C."/>
            <person name="Kobokovich A."/>
            <person name="Pizzorno M.C."/>
            <person name="Stowe E.L."/>
            <person name="Bowman C.A."/>
            <person name="Russell D.A."/>
            <person name="Pope W.H."/>
            <person name="Jacobs-Sera D."/>
            <person name="Hendrix R.W."/>
            <person name="Hatfull G.F."/>
        </authorList>
    </citation>
    <scope>NUCLEOTIDE SEQUENCE [LARGE SCALE GENOMIC DNA]</scope>
</reference>
<gene>
    <name evidence="1" type="primary">82</name>
    <name evidence="1" type="ORF">KITKAT_82</name>
</gene>
<accession>A0A140G6Q8</accession>
<keyword evidence="2" id="KW-1185">Reference proteome</keyword>
<protein>
    <submittedName>
        <fullName evidence="1">Uncharacterized protein</fullName>
    </submittedName>
</protein>
<organism evidence="1 2">
    <name type="scientific">Arthrobacter phage Kitkat</name>
    <dbReference type="NCBI Taxonomy" id="1796996"/>
    <lineage>
        <taxon>Viruses</taxon>
        <taxon>Duplodnaviria</taxon>
        <taxon>Heunggongvirae</taxon>
        <taxon>Uroviricota</taxon>
        <taxon>Caudoviricetes</taxon>
        <taxon>Kelleziovirus</taxon>
        <taxon>Kelleziovirus kitkat</taxon>
    </lineage>
</organism>
<dbReference type="GeneID" id="29123010"/>
<proteinExistence type="predicted"/>